<proteinExistence type="predicted"/>
<name>A0ABS2GQJ6_9FIRM</name>
<keyword evidence="2" id="KW-1185">Reference proteome</keyword>
<accession>A0ABS2GQJ6</accession>
<gene>
    <name evidence="1" type="ORF">H9X81_08705</name>
</gene>
<dbReference type="Proteomes" id="UP000724149">
    <property type="component" value="Unassembled WGS sequence"/>
</dbReference>
<evidence type="ECO:0000313" key="1">
    <source>
        <dbReference type="EMBL" id="MBM6923765.1"/>
    </source>
</evidence>
<sequence length="303" mass="33749">MNGAAITDHFWIQDSGCPGTYEQIRFHQDLLAKTALLGSSAGITLPAGYRCAELTNTGRFEKCWHLENGRWWLYKRGFPEHTFSELAVQAIGNYLGLSMASYELADRAEISAVLDCRAPASLSAVKTPDFTSGTLNFEPAAGLGCRKGDAVKNEQLLRRLSPAIADSYRGMVLLDALVFNTDRHPYNFGVLRDQATGQPLALAPIFDHNLSLFAALADYDRFAAGETDSLYLDWCRLADSQPESVASMELPVINRQVIESLLNPLRVPGFPEEEKQRVIGILAARWEKLREQISQYRTNPEHK</sequence>
<evidence type="ECO:0008006" key="3">
    <source>
        <dbReference type="Google" id="ProtNLM"/>
    </source>
</evidence>
<protein>
    <recommendedName>
        <fullName evidence="3">HipA-like C-terminal domain-containing protein</fullName>
    </recommendedName>
</protein>
<organism evidence="1 2">
    <name type="scientific">Hydrogenoanaerobacterium saccharovorans</name>
    <dbReference type="NCBI Taxonomy" id="474960"/>
    <lineage>
        <taxon>Bacteria</taxon>
        <taxon>Bacillati</taxon>
        <taxon>Bacillota</taxon>
        <taxon>Clostridia</taxon>
        <taxon>Eubacteriales</taxon>
        <taxon>Oscillospiraceae</taxon>
        <taxon>Hydrogenoanaerobacterium</taxon>
    </lineage>
</organism>
<comment type="caution">
    <text evidence="1">The sequence shown here is derived from an EMBL/GenBank/DDBJ whole genome shotgun (WGS) entry which is preliminary data.</text>
</comment>
<reference evidence="1 2" key="1">
    <citation type="journal article" date="2021" name="Sci. Rep.">
        <title>The distribution of antibiotic resistance genes in chicken gut microbiota commensals.</title>
        <authorList>
            <person name="Juricova H."/>
            <person name="Matiasovicova J."/>
            <person name="Kubasova T."/>
            <person name="Cejkova D."/>
            <person name="Rychlik I."/>
        </authorList>
    </citation>
    <scope>NUCLEOTIDE SEQUENCE [LARGE SCALE GENOMIC DNA]</scope>
    <source>
        <strain evidence="1 2">An564</strain>
    </source>
</reference>
<dbReference type="Gene3D" id="1.10.1070.20">
    <property type="match status" value="1"/>
</dbReference>
<evidence type="ECO:0000313" key="2">
    <source>
        <dbReference type="Proteomes" id="UP000724149"/>
    </source>
</evidence>
<dbReference type="EMBL" id="JACSNR010000008">
    <property type="protein sequence ID" value="MBM6923765.1"/>
    <property type="molecule type" value="Genomic_DNA"/>
</dbReference>
<dbReference type="RefSeq" id="WP_204721331.1">
    <property type="nucleotide sequence ID" value="NZ_JACSNR010000008.1"/>
</dbReference>